<dbReference type="AlphaFoldDB" id="A0A0C2JUG2"/>
<accession>A0A0C2JUG2</accession>
<keyword evidence="2" id="KW-1185">Reference proteome</keyword>
<dbReference type="Proteomes" id="UP000031668">
    <property type="component" value="Unassembled WGS sequence"/>
</dbReference>
<comment type="caution">
    <text evidence="1">The sequence shown here is derived from an EMBL/GenBank/DDBJ whole genome shotgun (WGS) entry which is preliminary data.</text>
</comment>
<evidence type="ECO:0000313" key="1">
    <source>
        <dbReference type="EMBL" id="KII73013.1"/>
    </source>
</evidence>
<name>A0A0C2JUG2_THEKT</name>
<gene>
    <name evidence="1" type="ORF">RF11_13572</name>
</gene>
<reference evidence="1 2" key="1">
    <citation type="journal article" date="2014" name="Genome Biol. Evol.">
        <title>The genome of the myxosporean Thelohanellus kitauei shows adaptations to nutrient acquisition within its fish host.</title>
        <authorList>
            <person name="Yang Y."/>
            <person name="Xiong J."/>
            <person name="Zhou Z."/>
            <person name="Huo F."/>
            <person name="Miao W."/>
            <person name="Ran C."/>
            <person name="Liu Y."/>
            <person name="Zhang J."/>
            <person name="Feng J."/>
            <person name="Wang M."/>
            <person name="Wang M."/>
            <person name="Wang L."/>
            <person name="Yao B."/>
        </authorList>
    </citation>
    <scope>NUCLEOTIDE SEQUENCE [LARGE SCALE GENOMIC DNA]</scope>
    <source>
        <strain evidence="1">Wuqing</strain>
    </source>
</reference>
<organism evidence="1 2">
    <name type="scientific">Thelohanellus kitauei</name>
    <name type="common">Myxosporean</name>
    <dbReference type="NCBI Taxonomy" id="669202"/>
    <lineage>
        <taxon>Eukaryota</taxon>
        <taxon>Metazoa</taxon>
        <taxon>Cnidaria</taxon>
        <taxon>Myxozoa</taxon>
        <taxon>Myxosporea</taxon>
        <taxon>Bivalvulida</taxon>
        <taxon>Platysporina</taxon>
        <taxon>Myxobolidae</taxon>
        <taxon>Thelohanellus</taxon>
    </lineage>
</organism>
<dbReference type="EMBL" id="JWZT01001032">
    <property type="protein sequence ID" value="KII73013.1"/>
    <property type="molecule type" value="Genomic_DNA"/>
</dbReference>
<sequence>MRYLLLFILKTSLCNRKIRKTASSKQSDPTQNDEARMNLQNNQLNSVKNTQTFFDRKDGSFCRDIGIPFPNGCIDVTTYTATMPIWNIYLEGKAIVHLFDENSMHIPLGTMMNQLHIKNSTYYICGLDFITKNLTLNLKFKSGRNARGKKSEFCFRIFKDTYIYEHQEQMPTIFPAKFFHENVYIESNKMFTLINLEKYKHIYTNLKMIHTICADQRHNTVFKTHGNQIFPVYPLNGFDIIQTSDGWQFRKKALKPLTCYVYLKWKDTYFGKQQTTVYQVTDLLELVRSFDREKIIFDFGPYAKNYKLMIVSRGFADTFCGSNIVNIDEWCLENVDQNLSSLDNKWRDYTYFMPDHDNDFVVLTFTASKPDHAISPKIRLLLSIRLFDRRFL</sequence>
<dbReference type="OrthoDB" id="10563177at2759"/>
<protein>
    <submittedName>
        <fullName evidence="1">Uncharacterized protein</fullName>
    </submittedName>
</protein>
<evidence type="ECO:0000313" key="2">
    <source>
        <dbReference type="Proteomes" id="UP000031668"/>
    </source>
</evidence>
<proteinExistence type="predicted"/>